<reference evidence="2" key="2">
    <citation type="submission" date="2020-09" db="EMBL/GenBank/DDBJ databases">
        <authorList>
            <person name="Sun Q."/>
            <person name="Ohkuma M."/>
        </authorList>
    </citation>
    <scope>NUCLEOTIDE SEQUENCE</scope>
    <source>
        <strain evidence="2">JCM 4346</strain>
    </source>
</reference>
<reference evidence="2" key="1">
    <citation type="journal article" date="2014" name="Int. J. Syst. Evol. Microbiol.">
        <title>Complete genome sequence of Corynebacterium casei LMG S-19264T (=DSM 44701T), isolated from a smear-ripened cheese.</title>
        <authorList>
            <consortium name="US DOE Joint Genome Institute (JGI-PGF)"/>
            <person name="Walter F."/>
            <person name="Albersmeier A."/>
            <person name="Kalinowski J."/>
            <person name="Ruckert C."/>
        </authorList>
    </citation>
    <scope>NUCLEOTIDE SEQUENCE</scope>
    <source>
        <strain evidence="2">JCM 4346</strain>
    </source>
</reference>
<evidence type="ECO:0000256" key="1">
    <source>
        <dbReference type="SAM" id="MobiDB-lite"/>
    </source>
</evidence>
<sequence length="103" mass="10924">MSGDGALVVCGMLLGDSWPKDSGFTGKSGCPMVQVEAFGPLRPLSADRAAVPPTGYPEDRRRLDADGTAQPPPLRGVARAALLTRIAWARTYVRRAGDASRSR</sequence>
<protein>
    <submittedName>
        <fullName evidence="2">Uncharacterized protein</fullName>
    </submittedName>
</protein>
<dbReference type="EMBL" id="BMSX01000003">
    <property type="protein sequence ID" value="GGR02246.1"/>
    <property type="molecule type" value="Genomic_DNA"/>
</dbReference>
<comment type="caution">
    <text evidence="2">The sequence shown here is derived from an EMBL/GenBank/DDBJ whole genome shotgun (WGS) entry which is preliminary data.</text>
</comment>
<proteinExistence type="predicted"/>
<accession>A0A918C1B9</accession>
<organism evidence="2 3">
    <name type="scientific">Streptomyces aurantiogriseus</name>
    <dbReference type="NCBI Taxonomy" id="66870"/>
    <lineage>
        <taxon>Bacteria</taxon>
        <taxon>Bacillati</taxon>
        <taxon>Actinomycetota</taxon>
        <taxon>Actinomycetes</taxon>
        <taxon>Kitasatosporales</taxon>
        <taxon>Streptomycetaceae</taxon>
        <taxon>Streptomyces</taxon>
    </lineage>
</organism>
<name>A0A918C1B9_9ACTN</name>
<feature type="region of interest" description="Disordered" evidence="1">
    <location>
        <begin position="44"/>
        <end position="74"/>
    </location>
</feature>
<evidence type="ECO:0000313" key="3">
    <source>
        <dbReference type="Proteomes" id="UP000658320"/>
    </source>
</evidence>
<evidence type="ECO:0000313" key="2">
    <source>
        <dbReference type="EMBL" id="GGR02246.1"/>
    </source>
</evidence>
<dbReference type="Proteomes" id="UP000658320">
    <property type="component" value="Unassembled WGS sequence"/>
</dbReference>
<dbReference type="AlphaFoldDB" id="A0A918C1B9"/>
<keyword evidence="3" id="KW-1185">Reference proteome</keyword>
<gene>
    <name evidence="2" type="ORF">GCM10010251_17510</name>
</gene>